<dbReference type="Proteomes" id="UP000626026">
    <property type="component" value="Unassembled WGS sequence"/>
</dbReference>
<dbReference type="CDD" id="cd06278">
    <property type="entry name" value="PBP1_LacI-like"/>
    <property type="match status" value="1"/>
</dbReference>
<dbReference type="Pfam" id="PF00356">
    <property type="entry name" value="LacI"/>
    <property type="match status" value="1"/>
</dbReference>
<reference evidence="6 7" key="1">
    <citation type="journal article" date="2013" name="Int. J. Syst. Evol. Microbiol.">
        <title>Roseomonas aerophila sp. nov., isolated from air.</title>
        <authorList>
            <person name="Kim S.J."/>
            <person name="Weon H.Y."/>
            <person name="Ahn J.H."/>
            <person name="Hong S.B."/>
            <person name="Seok S.J."/>
            <person name="Whang K.S."/>
            <person name="Kwon S.W."/>
        </authorList>
    </citation>
    <scope>NUCLEOTIDE SEQUENCE [LARGE SCALE GENOMIC DNA]</scope>
    <source>
        <strain evidence="6 7">NBRC 108923</strain>
    </source>
</reference>
<dbReference type="PROSITE" id="PS50932">
    <property type="entry name" value="HTH_LACI_2"/>
    <property type="match status" value="1"/>
</dbReference>
<evidence type="ECO:0000256" key="4">
    <source>
        <dbReference type="ARBA" id="ARBA00023163"/>
    </source>
</evidence>
<evidence type="ECO:0000256" key="2">
    <source>
        <dbReference type="ARBA" id="ARBA00023015"/>
    </source>
</evidence>
<evidence type="ECO:0000313" key="6">
    <source>
        <dbReference type="EMBL" id="MBC9207816.1"/>
    </source>
</evidence>
<sequence>MAPRSISRAAEAGPRIATAHDVARLAGVSQSAVSRAFTAGASISPETRDKVAEAARKLGYRPNLVARSLITRRSHVIGVAMAYLENQFYPRALEALSQAFSTRGYQVMLFTGKPGASSDPMLEEMLRHKVDALVMASASLSSRFDVECQNAGIPVVLMNRRTESRSISSITSDNRQGGALIAAFLAAGGHRHLAFMAGSENSSTSQDREEGFTHALAAHGLGTPRRVVGLYDFDQAAAAMRSLLSAPERPDAVFCANDHMALAAINVARAEFGLEVGREISIVGFDDAGPAAWPVFGLTTYAQPLRAMVEEVVAATCARLSDPTSQAVRTIVPGWLAVRSSARLPPVGLTVRDGLTTWMPPEV</sequence>
<dbReference type="Gene3D" id="3.40.50.2300">
    <property type="match status" value="2"/>
</dbReference>
<dbReference type="InterPro" id="IPR046335">
    <property type="entry name" value="LacI/GalR-like_sensor"/>
</dbReference>
<feature type="domain" description="HTH lacI-type" evidence="5">
    <location>
        <begin position="17"/>
        <end position="71"/>
    </location>
</feature>
<evidence type="ECO:0000256" key="3">
    <source>
        <dbReference type="ARBA" id="ARBA00023125"/>
    </source>
</evidence>
<dbReference type="PANTHER" id="PTHR30146:SF95">
    <property type="entry name" value="RIBOSE OPERON REPRESSOR"/>
    <property type="match status" value="1"/>
</dbReference>
<keyword evidence="7" id="KW-1185">Reference proteome</keyword>
<comment type="caution">
    <text evidence="6">The sequence shown here is derived from an EMBL/GenBank/DDBJ whole genome shotgun (WGS) entry which is preliminary data.</text>
</comment>
<proteinExistence type="predicted"/>
<keyword evidence="4" id="KW-0804">Transcription</keyword>
<dbReference type="Pfam" id="PF13377">
    <property type="entry name" value="Peripla_BP_3"/>
    <property type="match status" value="1"/>
</dbReference>
<dbReference type="SMART" id="SM00354">
    <property type="entry name" value="HTH_LACI"/>
    <property type="match status" value="1"/>
</dbReference>
<accession>A0ABR7RMI0</accession>
<dbReference type="InterPro" id="IPR000843">
    <property type="entry name" value="HTH_LacI"/>
</dbReference>
<dbReference type="InterPro" id="IPR010982">
    <property type="entry name" value="Lambda_DNA-bd_dom_sf"/>
</dbReference>
<dbReference type="EMBL" id="JACTVA010000022">
    <property type="protein sequence ID" value="MBC9207816.1"/>
    <property type="molecule type" value="Genomic_DNA"/>
</dbReference>
<evidence type="ECO:0000259" key="5">
    <source>
        <dbReference type="PROSITE" id="PS50932"/>
    </source>
</evidence>
<dbReference type="InterPro" id="IPR028082">
    <property type="entry name" value="Peripla_BP_I"/>
</dbReference>
<dbReference type="RefSeq" id="WP_187784983.1">
    <property type="nucleotide sequence ID" value="NZ_JACTVA010000022.1"/>
</dbReference>
<evidence type="ECO:0000313" key="7">
    <source>
        <dbReference type="Proteomes" id="UP000626026"/>
    </source>
</evidence>
<keyword evidence="3 6" id="KW-0238">DNA-binding</keyword>
<protein>
    <submittedName>
        <fullName evidence="6">LacI family DNA-binding transcriptional regulator</fullName>
    </submittedName>
</protein>
<dbReference type="CDD" id="cd01392">
    <property type="entry name" value="HTH_LacI"/>
    <property type="match status" value="1"/>
</dbReference>
<organism evidence="6 7">
    <name type="scientific">Teichococcus aerophilus</name>
    <dbReference type="NCBI Taxonomy" id="1224513"/>
    <lineage>
        <taxon>Bacteria</taxon>
        <taxon>Pseudomonadati</taxon>
        <taxon>Pseudomonadota</taxon>
        <taxon>Alphaproteobacteria</taxon>
        <taxon>Acetobacterales</taxon>
        <taxon>Roseomonadaceae</taxon>
        <taxon>Roseomonas</taxon>
    </lineage>
</organism>
<keyword evidence="1" id="KW-0678">Repressor</keyword>
<dbReference type="PANTHER" id="PTHR30146">
    <property type="entry name" value="LACI-RELATED TRANSCRIPTIONAL REPRESSOR"/>
    <property type="match status" value="1"/>
</dbReference>
<gene>
    <name evidence="6" type="ORF">IBL26_13300</name>
</gene>
<name>A0ABR7RMI0_9PROT</name>
<dbReference type="SUPFAM" id="SSF53822">
    <property type="entry name" value="Periplasmic binding protein-like I"/>
    <property type="match status" value="1"/>
</dbReference>
<evidence type="ECO:0000256" key="1">
    <source>
        <dbReference type="ARBA" id="ARBA00022491"/>
    </source>
</evidence>
<dbReference type="SUPFAM" id="SSF47413">
    <property type="entry name" value="lambda repressor-like DNA-binding domains"/>
    <property type="match status" value="1"/>
</dbReference>
<keyword evidence="2" id="KW-0805">Transcription regulation</keyword>
<dbReference type="GO" id="GO:0003677">
    <property type="term" value="F:DNA binding"/>
    <property type="evidence" value="ECO:0007669"/>
    <property type="project" value="UniProtKB-KW"/>
</dbReference>
<dbReference type="Gene3D" id="1.10.260.40">
    <property type="entry name" value="lambda repressor-like DNA-binding domains"/>
    <property type="match status" value="1"/>
</dbReference>